<evidence type="ECO:0000313" key="2">
    <source>
        <dbReference type="Proteomes" id="UP001218218"/>
    </source>
</evidence>
<name>A0AAD6ZC47_9AGAR</name>
<feature type="non-terminal residue" evidence="1">
    <location>
        <position position="1"/>
    </location>
</feature>
<dbReference type="AlphaFoldDB" id="A0AAD6ZC47"/>
<organism evidence="1 2">
    <name type="scientific">Mycena albidolilacea</name>
    <dbReference type="NCBI Taxonomy" id="1033008"/>
    <lineage>
        <taxon>Eukaryota</taxon>
        <taxon>Fungi</taxon>
        <taxon>Dikarya</taxon>
        <taxon>Basidiomycota</taxon>
        <taxon>Agaricomycotina</taxon>
        <taxon>Agaricomycetes</taxon>
        <taxon>Agaricomycetidae</taxon>
        <taxon>Agaricales</taxon>
        <taxon>Marasmiineae</taxon>
        <taxon>Mycenaceae</taxon>
        <taxon>Mycena</taxon>
    </lineage>
</organism>
<evidence type="ECO:0000313" key="1">
    <source>
        <dbReference type="EMBL" id="KAJ7315549.1"/>
    </source>
</evidence>
<keyword evidence="2" id="KW-1185">Reference proteome</keyword>
<accession>A0AAD6ZC47</accession>
<comment type="caution">
    <text evidence="1">The sequence shown here is derived from an EMBL/GenBank/DDBJ whole genome shotgun (WGS) entry which is preliminary data.</text>
</comment>
<dbReference type="Pfam" id="PF03142">
    <property type="entry name" value="Chitin_synth_2"/>
    <property type="match status" value="1"/>
</dbReference>
<gene>
    <name evidence="1" type="ORF">DFH08DRAFT_666055</name>
</gene>
<feature type="non-terminal residue" evidence="1">
    <location>
        <position position="60"/>
    </location>
</feature>
<reference evidence="1" key="1">
    <citation type="submission" date="2023-03" db="EMBL/GenBank/DDBJ databases">
        <title>Massive genome expansion in bonnet fungi (Mycena s.s.) driven by repeated elements and novel gene families across ecological guilds.</title>
        <authorList>
            <consortium name="Lawrence Berkeley National Laboratory"/>
            <person name="Harder C.B."/>
            <person name="Miyauchi S."/>
            <person name="Viragh M."/>
            <person name="Kuo A."/>
            <person name="Thoen E."/>
            <person name="Andreopoulos B."/>
            <person name="Lu D."/>
            <person name="Skrede I."/>
            <person name="Drula E."/>
            <person name="Henrissat B."/>
            <person name="Morin E."/>
            <person name="Kohler A."/>
            <person name="Barry K."/>
            <person name="LaButti K."/>
            <person name="Morin E."/>
            <person name="Salamov A."/>
            <person name="Lipzen A."/>
            <person name="Mereny Z."/>
            <person name="Hegedus B."/>
            <person name="Baldrian P."/>
            <person name="Stursova M."/>
            <person name="Weitz H."/>
            <person name="Taylor A."/>
            <person name="Grigoriev I.V."/>
            <person name="Nagy L.G."/>
            <person name="Martin F."/>
            <person name="Kauserud H."/>
        </authorList>
    </citation>
    <scope>NUCLEOTIDE SEQUENCE</scope>
    <source>
        <strain evidence="1">CBHHK002</strain>
    </source>
</reference>
<proteinExistence type="predicted"/>
<protein>
    <submittedName>
        <fullName evidence="1">Uncharacterized protein</fullName>
    </submittedName>
</protein>
<dbReference type="Proteomes" id="UP001218218">
    <property type="component" value="Unassembled WGS sequence"/>
</dbReference>
<sequence>GKCDLHIVLVAFLPRVMFKERMATVEYEFLNALWCVTGVALDWDELLLDVDADMNVRPDT</sequence>
<dbReference type="EMBL" id="JARIHO010000061">
    <property type="protein sequence ID" value="KAJ7315549.1"/>
    <property type="molecule type" value="Genomic_DNA"/>
</dbReference>